<evidence type="ECO:0000256" key="6">
    <source>
        <dbReference type="PROSITE-ProRule" id="PRU10007"/>
    </source>
</evidence>
<dbReference type="Gene3D" id="3.40.309.10">
    <property type="entry name" value="Aldehyde Dehydrogenase, Chain A, domain 2"/>
    <property type="match status" value="1"/>
</dbReference>
<dbReference type="EMBL" id="LR215050">
    <property type="protein sequence ID" value="VEU82151.1"/>
    <property type="molecule type" value="Genomic_DNA"/>
</dbReference>
<evidence type="ECO:0000256" key="3">
    <source>
        <dbReference type="ARBA" id="ARBA00023027"/>
    </source>
</evidence>
<evidence type="ECO:0000256" key="2">
    <source>
        <dbReference type="ARBA" id="ARBA00023002"/>
    </source>
</evidence>
<dbReference type="GO" id="GO:0004029">
    <property type="term" value="F:aldehyde dehydrogenase (NAD+) activity"/>
    <property type="evidence" value="ECO:0007669"/>
    <property type="project" value="TreeGrafter"/>
</dbReference>
<dbReference type="FunFam" id="3.40.309.10:FF:000003">
    <property type="entry name" value="Aldehyde dehydrogenase"/>
    <property type="match status" value="1"/>
</dbReference>
<evidence type="ECO:0000256" key="5">
    <source>
        <dbReference type="PIRSR" id="PIRSR036492-1"/>
    </source>
</evidence>
<dbReference type="InterPro" id="IPR016160">
    <property type="entry name" value="Ald_DH_CS_CYS"/>
</dbReference>
<dbReference type="SUPFAM" id="SSF53720">
    <property type="entry name" value="ALDH-like"/>
    <property type="match status" value="1"/>
</dbReference>
<comment type="similarity">
    <text evidence="1 4 7">Belongs to the aldehyde dehydrogenase family.</text>
</comment>
<dbReference type="FunFam" id="3.40.605.10:FF:000004">
    <property type="entry name" value="Aldehyde dehydrogenase"/>
    <property type="match status" value="1"/>
</dbReference>
<evidence type="ECO:0000313" key="9">
    <source>
        <dbReference type="EMBL" id="VEU82151.1"/>
    </source>
</evidence>
<dbReference type="InterPro" id="IPR016161">
    <property type="entry name" value="Ald_DH/histidinol_DH"/>
</dbReference>
<evidence type="ECO:0000256" key="4">
    <source>
        <dbReference type="PIRNR" id="PIRNR036492"/>
    </source>
</evidence>
<reference evidence="9 10" key="1">
    <citation type="submission" date="2019-01" db="EMBL/GenBank/DDBJ databases">
        <authorList>
            <consortium name="Pathogen Informatics"/>
        </authorList>
    </citation>
    <scope>NUCLEOTIDE SEQUENCE [LARGE SCALE GENOMIC DNA]</scope>
    <source>
        <strain evidence="9 10">NCTC10172</strain>
    </source>
</reference>
<evidence type="ECO:0000259" key="8">
    <source>
        <dbReference type="Pfam" id="PF00171"/>
    </source>
</evidence>
<dbReference type="STRING" id="1408416.GCA_000702765_00713"/>
<dbReference type="AlphaFoldDB" id="A0A449BI64"/>
<feature type="domain" description="Aldehyde dehydrogenase" evidence="8">
    <location>
        <begin position="22"/>
        <end position="423"/>
    </location>
</feature>
<accession>A0A449BI64</accession>
<dbReference type="GO" id="GO:0005737">
    <property type="term" value="C:cytoplasm"/>
    <property type="evidence" value="ECO:0007669"/>
    <property type="project" value="TreeGrafter"/>
</dbReference>
<dbReference type="PANTHER" id="PTHR43570">
    <property type="entry name" value="ALDEHYDE DEHYDROGENASE"/>
    <property type="match status" value="1"/>
</dbReference>
<dbReference type="Pfam" id="PF00171">
    <property type="entry name" value="Aldedh"/>
    <property type="match status" value="1"/>
</dbReference>
<keyword evidence="10" id="KW-1185">Reference proteome</keyword>
<feature type="active site" evidence="5">
    <location>
        <position position="243"/>
    </location>
</feature>
<keyword evidence="2 4" id="KW-0560">Oxidoreductase</keyword>
<dbReference type="Proteomes" id="UP000290909">
    <property type="component" value="Chromosome"/>
</dbReference>
<dbReference type="GO" id="GO:0006081">
    <property type="term" value="P:aldehyde metabolic process"/>
    <property type="evidence" value="ECO:0007669"/>
    <property type="project" value="InterPro"/>
</dbReference>
<dbReference type="InterPro" id="IPR016163">
    <property type="entry name" value="Ald_DH_C"/>
</dbReference>
<evidence type="ECO:0000256" key="7">
    <source>
        <dbReference type="RuleBase" id="RU003345"/>
    </source>
</evidence>
<name>A0A449BI64_9MOLU</name>
<dbReference type="PIRSF" id="PIRSF036492">
    <property type="entry name" value="ALDH"/>
    <property type="match status" value="1"/>
</dbReference>
<dbReference type="InterPro" id="IPR015590">
    <property type="entry name" value="Aldehyde_DH_dom"/>
</dbReference>
<dbReference type="InterPro" id="IPR016162">
    <property type="entry name" value="Ald_DH_N"/>
</dbReference>
<organism evidence="9 10">
    <name type="scientific">Acholeplasma hippikon</name>
    <dbReference type="NCBI Taxonomy" id="264636"/>
    <lineage>
        <taxon>Bacteria</taxon>
        <taxon>Bacillati</taxon>
        <taxon>Mycoplasmatota</taxon>
        <taxon>Mollicutes</taxon>
        <taxon>Acholeplasmatales</taxon>
        <taxon>Acholeplasmataceae</taxon>
        <taxon>Acholeplasma</taxon>
    </lineage>
</organism>
<dbReference type="KEGG" id="ahk:NCTC10172_00158"/>
<sequence>MKFDVLFTSHKKFYQTKITKSYQFRIERLRKLQTTIKKYEPKILEALALDLGKSHEESILTEVSVVLSDLNHTIKNLRRWMKSKKVKTPLVLFPGKSKIVKEPYGTVLILSPWNYPFQLAMNPLIGAIAGGNTVVLKPSPLSEHTSLVIKEIIDEIFSSDFVSCVLGGIEEANQLLDLKFDYIFFTGSTNVGKHVMEKASKNLTPVTLELGGKSPVYIDETFDLDLAAKRIVFGKLINAGQTCIAPDYLFIKEGLEETFIKHAMKHVEAFYTANPIEANNYPKLITERHLKRQLALIEPHHVVYGGKSNKEKLEPTFLLNVKKEDQVMQEEIFGPILPIMIYQELDEVISYILEHDKPLAFYVFSNNKNAVKKLMHTISFGGATVNDTLMHFVNQNLPFGGVGGSGMGAYHGKYSFDTFTHQKPILTRGKLDLPFRYQPVNKRTLKILRKFTK</sequence>
<dbReference type="PROSITE" id="PS00070">
    <property type="entry name" value="ALDEHYDE_DEHYDR_CYS"/>
    <property type="match status" value="1"/>
</dbReference>
<dbReference type="InterPro" id="IPR029510">
    <property type="entry name" value="Ald_DH_CS_GLU"/>
</dbReference>
<evidence type="ECO:0000256" key="1">
    <source>
        <dbReference type="ARBA" id="ARBA00009986"/>
    </source>
</evidence>
<proteinExistence type="inferred from homology"/>
<dbReference type="PROSITE" id="PS00687">
    <property type="entry name" value="ALDEHYDE_DEHYDR_GLU"/>
    <property type="match status" value="1"/>
</dbReference>
<dbReference type="PANTHER" id="PTHR43570:SF16">
    <property type="entry name" value="ALDEHYDE DEHYDROGENASE TYPE III, ISOFORM Q"/>
    <property type="match status" value="1"/>
</dbReference>
<dbReference type="Gene3D" id="3.40.605.10">
    <property type="entry name" value="Aldehyde Dehydrogenase, Chain A, domain 1"/>
    <property type="match status" value="1"/>
</dbReference>
<gene>
    <name evidence="9" type="primary">calB</name>
    <name evidence="9" type="ORF">NCTC10172_00158</name>
</gene>
<evidence type="ECO:0000313" key="10">
    <source>
        <dbReference type="Proteomes" id="UP000290909"/>
    </source>
</evidence>
<feature type="active site" evidence="5 6">
    <location>
        <position position="209"/>
    </location>
</feature>
<keyword evidence="3" id="KW-0520">NAD</keyword>
<dbReference type="InterPro" id="IPR012394">
    <property type="entry name" value="Aldehyde_DH_NAD(P)"/>
</dbReference>
<protein>
    <recommendedName>
        <fullName evidence="4">Aldehyde dehydrogenase</fullName>
    </recommendedName>
</protein>
<dbReference type="RefSeq" id="WP_035369016.1">
    <property type="nucleotide sequence ID" value="NZ_LR215050.1"/>
</dbReference>